<dbReference type="RefSeq" id="WP_007207135.1">
    <property type="nucleotide sequence ID" value="NZ_GL622241.1"/>
</dbReference>
<organism evidence="2 3">
    <name type="scientific">Enterococcus italicus (strain DSM 15952 / CCUG 50447 / LMG 22039 / TP 1.5)</name>
    <dbReference type="NCBI Taxonomy" id="888064"/>
    <lineage>
        <taxon>Bacteria</taxon>
        <taxon>Bacillati</taxon>
        <taxon>Bacillota</taxon>
        <taxon>Bacilli</taxon>
        <taxon>Lactobacillales</taxon>
        <taxon>Enterococcaceae</taxon>
        <taxon>Enterococcus</taxon>
    </lineage>
</organism>
<dbReference type="PATRIC" id="fig|888064.11.peg.797"/>
<dbReference type="eggNOG" id="COG0456">
    <property type="taxonomic scope" value="Bacteria"/>
</dbReference>
<dbReference type="InterPro" id="IPR051531">
    <property type="entry name" value="N-acetyltransferase"/>
</dbReference>
<dbReference type="EMBL" id="AEPV01000003">
    <property type="protein sequence ID" value="EFU75066.1"/>
    <property type="molecule type" value="Genomic_DNA"/>
</dbReference>
<dbReference type="InterPro" id="IPR016181">
    <property type="entry name" value="Acyl_CoA_acyltransferase"/>
</dbReference>
<reference evidence="2 3" key="1">
    <citation type="submission" date="2010-12" db="EMBL/GenBank/DDBJ databases">
        <authorList>
            <person name="Muzny D."/>
            <person name="Qin X."/>
            <person name="Deng J."/>
            <person name="Jiang H."/>
            <person name="Liu Y."/>
            <person name="Qu J."/>
            <person name="Song X.-Z."/>
            <person name="Zhang L."/>
            <person name="Thornton R."/>
            <person name="Coyle M."/>
            <person name="Francisco L."/>
            <person name="Jackson L."/>
            <person name="Javaid M."/>
            <person name="Korchina V."/>
            <person name="Kovar C."/>
            <person name="Mata R."/>
            <person name="Mathew T."/>
            <person name="Ngo R."/>
            <person name="Nguyen L."/>
            <person name="Nguyen N."/>
            <person name="Okwuonu G."/>
            <person name="Ongeri F."/>
            <person name="Pham C."/>
            <person name="Simmons D."/>
            <person name="Wilczek-Boney K."/>
            <person name="Hale W."/>
            <person name="Jakkamsetti A."/>
            <person name="Pham P."/>
            <person name="Ruth R."/>
            <person name="San Lucas F."/>
            <person name="Warren J."/>
            <person name="Zhang J."/>
            <person name="Zhao Z."/>
            <person name="Zhou C."/>
            <person name="Zhu D."/>
            <person name="Lee S."/>
            <person name="Bess C."/>
            <person name="Blankenburg K."/>
            <person name="Forbes L."/>
            <person name="Fu Q."/>
            <person name="Gubbala S."/>
            <person name="Hirani K."/>
            <person name="Jayaseelan J.C."/>
            <person name="Lara F."/>
            <person name="Munidasa M."/>
            <person name="Palculict T."/>
            <person name="Patil S."/>
            <person name="Pu L.-L."/>
            <person name="Saada N."/>
            <person name="Tang L."/>
            <person name="Weissenberger G."/>
            <person name="Zhu Y."/>
            <person name="Hemphill L."/>
            <person name="Shang Y."/>
            <person name="Youmans B."/>
            <person name="Ayvaz T."/>
            <person name="Ross M."/>
            <person name="Santibanez J."/>
            <person name="Aqrawi P."/>
            <person name="Gross S."/>
            <person name="Joshi V."/>
            <person name="Fowler G."/>
            <person name="Nazareth L."/>
            <person name="Reid J."/>
            <person name="Worley K."/>
            <person name="Petrosino J."/>
            <person name="Highlander S."/>
            <person name="Gibbs R."/>
        </authorList>
    </citation>
    <scope>NUCLEOTIDE SEQUENCE [LARGE SCALE GENOMIC DNA]</scope>
    <source>
        <strain evidence="3">DSM 15952 / CCUG 50447 / LMG 22039 / TP 1.5</strain>
    </source>
</reference>
<dbReference type="SUPFAM" id="SSF55729">
    <property type="entry name" value="Acyl-CoA N-acyltransferases (Nat)"/>
    <property type="match status" value="2"/>
</dbReference>
<evidence type="ECO:0000313" key="3">
    <source>
        <dbReference type="Proteomes" id="UP000010296"/>
    </source>
</evidence>
<evidence type="ECO:0000259" key="1">
    <source>
        <dbReference type="PROSITE" id="PS51186"/>
    </source>
</evidence>
<comment type="caution">
    <text evidence="2">The sequence shown here is derived from an EMBL/GenBank/DDBJ whole genome shotgun (WGS) entry which is preliminary data.</text>
</comment>
<sequence>MDQKIETDRLLLRKFEQSDAKEMFDHWASDEEATKYLTWPPHRSIETVEEHLRLMIAENQIDGLFHWAIVEKQSQKMIGRLDVIACDEQVKVKEIGYVLGKNWWHHGYMTEALTAGISFLFDSTDTNRVEATHDEENQFSGMVMAKAGMKFEGVHPQRSKNNQGIVNQVMYGVTKEQYLIKKNSSKTIYPVEQPNKEVMELLLLTDPDPLQIANYGEVSYFVLAVADELVGAIVLGNQQPDSVEIVNLVIKPSYENQGYGSFLLSFAEQFARQQAKQSIVIKTSTTSLKQLYLYQKLGFRCIEIVPSYFLRHYEQPIFENQLPVKDQIILKKLLIN</sequence>
<dbReference type="InterPro" id="IPR000182">
    <property type="entry name" value="GNAT_dom"/>
</dbReference>
<gene>
    <name evidence="2" type="ORF">HMPREF9088_0114</name>
</gene>
<dbReference type="Pfam" id="PF00583">
    <property type="entry name" value="Acetyltransf_1"/>
    <property type="match status" value="1"/>
</dbReference>
<evidence type="ECO:0000313" key="2">
    <source>
        <dbReference type="EMBL" id="EFU75066.1"/>
    </source>
</evidence>
<keyword evidence="2" id="KW-0808">Transferase</keyword>
<dbReference type="OrthoDB" id="9798081at2"/>
<dbReference type="CDD" id="cd04301">
    <property type="entry name" value="NAT_SF"/>
    <property type="match status" value="1"/>
</dbReference>
<feature type="domain" description="N-acetyltransferase" evidence="1">
    <location>
        <begin position="186"/>
        <end position="320"/>
    </location>
</feature>
<dbReference type="PANTHER" id="PTHR43792:SF1">
    <property type="entry name" value="N-ACETYLTRANSFERASE DOMAIN-CONTAINING PROTEIN"/>
    <property type="match status" value="1"/>
</dbReference>
<dbReference type="HOGENOM" id="CLU_825719_0_0_9"/>
<dbReference type="Pfam" id="PF13302">
    <property type="entry name" value="Acetyltransf_3"/>
    <property type="match status" value="1"/>
</dbReference>
<protein>
    <submittedName>
        <fullName evidence="2">Acetyltransferase, GNAT family</fullName>
    </submittedName>
</protein>
<name>E6LCM4_ENTI1</name>
<dbReference type="PROSITE" id="PS51186">
    <property type="entry name" value="GNAT"/>
    <property type="match status" value="1"/>
</dbReference>
<proteinExistence type="predicted"/>
<dbReference type="PANTHER" id="PTHR43792">
    <property type="entry name" value="GNAT FAMILY, PUTATIVE (AFU_ORTHOLOGUE AFUA_3G00765)-RELATED-RELATED"/>
    <property type="match status" value="1"/>
</dbReference>
<dbReference type="AlphaFoldDB" id="E6LCM4"/>
<dbReference type="Gene3D" id="3.40.630.30">
    <property type="match status" value="2"/>
</dbReference>
<dbReference type="GO" id="GO:0016747">
    <property type="term" value="F:acyltransferase activity, transferring groups other than amino-acyl groups"/>
    <property type="evidence" value="ECO:0007669"/>
    <property type="project" value="InterPro"/>
</dbReference>
<accession>E6LCM4</accession>
<keyword evidence="3" id="KW-1185">Reference proteome</keyword>
<dbReference type="Proteomes" id="UP000010296">
    <property type="component" value="Unassembled WGS sequence"/>
</dbReference>
<dbReference type="STRING" id="888064.HMPREF9088_0114"/>
<dbReference type="eggNOG" id="COG1670">
    <property type="taxonomic scope" value="Bacteria"/>
</dbReference>